<dbReference type="GO" id="GO:0046872">
    <property type="term" value="F:metal ion binding"/>
    <property type="evidence" value="ECO:0007669"/>
    <property type="project" value="InterPro"/>
</dbReference>
<keyword evidence="1 3" id="KW-0732">Signal</keyword>
<keyword evidence="8" id="KW-1185">Reference proteome</keyword>
<keyword evidence="2" id="KW-0325">Glycoprotein</keyword>
<dbReference type="InterPro" id="IPR025733">
    <property type="entry name" value="PAPs_C"/>
</dbReference>
<dbReference type="InterPro" id="IPR004843">
    <property type="entry name" value="Calcineurin-like_PHP"/>
</dbReference>
<dbReference type="GO" id="GO:0003993">
    <property type="term" value="F:acid phosphatase activity"/>
    <property type="evidence" value="ECO:0007669"/>
    <property type="project" value="UniProtKB-EC"/>
</dbReference>
<feature type="domain" description="Purple acid phosphatase N-terminal" evidence="6">
    <location>
        <begin position="70"/>
        <end position="167"/>
    </location>
</feature>
<evidence type="ECO:0000256" key="2">
    <source>
        <dbReference type="ARBA" id="ARBA00023180"/>
    </source>
</evidence>
<dbReference type="STRING" id="431595.K3WND7"/>
<comment type="similarity">
    <text evidence="3">Belongs to the metallophosphoesterase superfamily. Purple acid phosphatase family.</text>
</comment>
<dbReference type="Pfam" id="PF14008">
    <property type="entry name" value="Metallophos_C"/>
    <property type="match status" value="1"/>
</dbReference>
<evidence type="ECO:0000259" key="5">
    <source>
        <dbReference type="Pfam" id="PF14008"/>
    </source>
</evidence>
<feature type="domain" description="Calcineurin-like phosphoesterase" evidence="4">
    <location>
        <begin position="179"/>
        <end position="412"/>
    </location>
</feature>
<dbReference type="InterPro" id="IPR008963">
    <property type="entry name" value="Purple_acid_Pase-like_N"/>
</dbReference>
<dbReference type="Gene3D" id="2.60.40.380">
    <property type="entry name" value="Purple acid phosphatase-like, N-terminal"/>
    <property type="match status" value="1"/>
</dbReference>
<dbReference type="VEuPathDB" id="FungiDB:PYU1_G006467"/>
<protein>
    <recommendedName>
        <fullName evidence="3">Purple acid phosphatase</fullName>
        <ecNumber evidence="3">3.1.3.2</ecNumber>
    </recommendedName>
</protein>
<dbReference type="PANTHER" id="PTHR45867">
    <property type="entry name" value="PURPLE ACID PHOSPHATASE"/>
    <property type="match status" value="1"/>
</dbReference>
<reference evidence="8" key="1">
    <citation type="journal article" date="2010" name="Genome Biol.">
        <title>Genome sequence of the necrotrophic plant pathogen Pythium ultimum reveals original pathogenicity mechanisms and effector repertoire.</title>
        <authorList>
            <person name="Levesque C.A."/>
            <person name="Brouwer H."/>
            <person name="Cano L."/>
            <person name="Hamilton J.P."/>
            <person name="Holt C."/>
            <person name="Huitema E."/>
            <person name="Raffaele S."/>
            <person name="Robideau G.P."/>
            <person name="Thines M."/>
            <person name="Win J."/>
            <person name="Zerillo M.M."/>
            <person name="Beakes G.W."/>
            <person name="Boore J.L."/>
            <person name="Busam D."/>
            <person name="Dumas B."/>
            <person name="Ferriera S."/>
            <person name="Fuerstenberg S.I."/>
            <person name="Gachon C.M."/>
            <person name="Gaulin E."/>
            <person name="Govers F."/>
            <person name="Grenville-Briggs L."/>
            <person name="Horner N."/>
            <person name="Hostetler J."/>
            <person name="Jiang R.H."/>
            <person name="Johnson J."/>
            <person name="Krajaejun T."/>
            <person name="Lin H."/>
            <person name="Meijer H.J."/>
            <person name="Moore B."/>
            <person name="Morris P."/>
            <person name="Phuntmart V."/>
            <person name="Puiu D."/>
            <person name="Shetty J."/>
            <person name="Stajich J.E."/>
            <person name="Tripathy S."/>
            <person name="Wawra S."/>
            <person name="van West P."/>
            <person name="Whitty B.R."/>
            <person name="Coutinho P.M."/>
            <person name="Henrissat B."/>
            <person name="Martin F."/>
            <person name="Thomas P.D."/>
            <person name="Tyler B.M."/>
            <person name="De Vries R.P."/>
            <person name="Kamoun S."/>
            <person name="Yandell M."/>
            <person name="Tisserat N."/>
            <person name="Buell C.R."/>
        </authorList>
    </citation>
    <scope>NUCLEOTIDE SEQUENCE</scope>
    <source>
        <strain evidence="8">DAOM:BR144</strain>
    </source>
</reference>
<dbReference type="Pfam" id="PF00149">
    <property type="entry name" value="Metallophos"/>
    <property type="match status" value="1"/>
</dbReference>
<dbReference type="InterPro" id="IPR015914">
    <property type="entry name" value="PAPs_N"/>
</dbReference>
<dbReference type="Proteomes" id="UP000019132">
    <property type="component" value="Unassembled WGS sequence"/>
</dbReference>
<evidence type="ECO:0000256" key="3">
    <source>
        <dbReference type="RuleBase" id="RU361203"/>
    </source>
</evidence>
<dbReference type="InterPro" id="IPR029052">
    <property type="entry name" value="Metallo-depent_PP-like"/>
</dbReference>
<dbReference type="HOGENOM" id="CLU_013387_2_0_1"/>
<accession>K3WND7</accession>
<dbReference type="Gene3D" id="3.60.21.10">
    <property type="match status" value="1"/>
</dbReference>
<feature type="domain" description="Purple acid phosphatase C-terminal" evidence="5">
    <location>
        <begin position="440"/>
        <end position="501"/>
    </location>
</feature>
<organism evidence="7 8">
    <name type="scientific">Globisporangium ultimum (strain ATCC 200006 / CBS 805.95 / DAOM BR144)</name>
    <name type="common">Pythium ultimum</name>
    <dbReference type="NCBI Taxonomy" id="431595"/>
    <lineage>
        <taxon>Eukaryota</taxon>
        <taxon>Sar</taxon>
        <taxon>Stramenopiles</taxon>
        <taxon>Oomycota</taxon>
        <taxon>Peronosporomycetes</taxon>
        <taxon>Pythiales</taxon>
        <taxon>Pythiaceae</taxon>
        <taxon>Globisporangium</taxon>
    </lineage>
</organism>
<comment type="catalytic activity">
    <reaction evidence="3">
        <text>a phosphate monoester + H2O = an alcohol + phosphate</text>
        <dbReference type="Rhea" id="RHEA:15017"/>
        <dbReference type="ChEBI" id="CHEBI:15377"/>
        <dbReference type="ChEBI" id="CHEBI:30879"/>
        <dbReference type="ChEBI" id="CHEBI:43474"/>
        <dbReference type="ChEBI" id="CHEBI:67140"/>
        <dbReference type="EC" id="3.1.3.2"/>
    </reaction>
</comment>
<dbReference type="EnsemblProtists" id="PYU1_T006479">
    <property type="protein sequence ID" value="PYU1_T006479"/>
    <property type="gene ID" value="PYU1_G006467"/>
</dbReference>
<reference evidence="8" key="2">
    <citation type="submission" date="2010-04" db="EMBL/GenBank/DDBJ databases">
        <authorList>
            <person name="Buell R."/>
            <person name="Hamilton J."/>
            <person name="Hostetler J."/>
        </authorList>
    </citation>
    <scope>NUCLEOTIDE SEQUENCE [LARGE SCALE GENOMIC DNA]</scope>
    <source>
        <strain evidence="8">DAOM:BR144</strain>
    </source>
</reference>
<reference evidence="7" key="3">
    <citation type="submission" date="2015-02" db="UniProtKB">
        <authorList>
            <consortium name="EnsemblProtists"/>
        </authorList>
    </citation>
    <scope>IDENTIFICATION</scope>
    <source>
        <strain evidence="7">DAOM BR144</strain>
    </source>
</reference>
<evidence type="ECO:0000313" key="7">
    <source>
        <dbReference type="EnsemblProtists" id="PYU1_T006479"/>
    </source>
</evidence>
<keyword evidence="3" id="KW-0378">Hydrolase</keyword>
<dbReference type="EC" id="3.1.3.2" evidence="3"/>
<dbReference type="OMA" id="THIVNGM"/>
<dbReference type="CDD" id="cd00839">
    <property type="entry name" value="MPP_PAPs"/>
    <property type="match status" value="1"/>
</dbReference>
<feature type="chain" id="PRO_5005137477" description="Purple acid phosphatase" evidence="3">
    <location>
        <begin position="24"/>
        <end position="506"/>
    </location>
</feature>
<dbReference type="Pfam" id="PF16656">
    <property type="entry name" value="Pur_ac_phosph_N"/>
    <property type="match status" value="1"/>
</dbReference>
<evidence type="ECO:0000313" key="8">
    <source>
        <dbReference type="Proteomes" id="UP000019132"/>
    </source>
</evidence>
<dbReference type="InParanoid" id="K3WND7"/>
<dbReference type="SUPFAM" id="SSF56300">
    <property type="entry name" value="Metallo-dependent phosphatases"/>
    <property type="match status" value="1"/>
</dbReference>
<sequence length="506" mass="55574">MRLQYFRLAIVAACSLFVSTASAATTCTFDYSQLSCTPTNACRLQYRYGDTSPAQACRAVTATVDVTKVPMQHHLAFAGSPAGTGMTISWTTTTKVSDPQVWIGTTQTALALSSAAVETKTYYSDSSYSLYTYHATVTGLTANSQYFYKVGSASSTDYQSDVASFTTAKPAGSKDTFEIAVYGDFGVDKNAAASNQFVNSLTGKIDFVYHVGDISYADNAFLTFTEFFGFYYEETYNRWVNSLTALMRQMPYMVLVGNHEAECHSPTCLLSGSKKDQLGNYTAFNTRFKMPSAESGGAKNMWYSFDYASVHFTTISSETDYPNAASNSYTGRTYGNFGNQLTWLEADLKKANENRGTTPWLIVGMHRAVYTLRDSDNNGVPTGEALPVQAAFEELFIKYKVDLVVSGHVHAYERHLPIARNKPVLDGVSADRATYTKPQAPVYVISGATGSSEAHASYKDFVSPWAAQHDDTHYGISQLKVTPSTLSWKFIATETGTIYDQFVITK</sequence>
<proteinExistence type="inferred from homology"/>
<evidence type="ECO:0000256" key="1">
    <source>
        <dbReference type="ARBA" id="ARBA00022729"/>
    </source>
</evidence>
<name>K3WND7_GLOUD</name>
<feature type="signal peptide" evidence="3">
    <location>
        <begin position="1"/>
        <end position="23"/>
    </location>
</feature>
<dbReference type="SUPFAM" id="SSF49363">
    <property type="entry name" value="Purple acid phosphatase, N-terminal domain"/>
    <property type="match status" value="1"/>
</dbReference>
<dbReference type="InterPro" id="IPR041792">
    <property type="entry name" value="MPP_PAP"/>
</dbReference>
<dbReference type="PANTHER" id="PTHR45867:SF3">
    <property type="entry name" value="ACID PHOSPHATASE TYPE 7"/>
    <property type="match status" value="1"/>
</dbReference>
<dbReference type="AlphaFoldDB" id="K3WND7"/>
<evidence type="ECO:0000259" key="6">
    <source>
        <dbReference type="Pfam" id="PF16656"/>
    </source>
</evidence>
<dbReference type="eggNOG" id="KOG1378">
    <property type="taxonomic scope" value="Eukaryota"/>
</dbReference>
<dbReference type="EMBL" id="GL376604">
    <property type="status" value="NOT_ANNOTATED_CDS"/>
    <property type="molecule type" value="Genomic_DNA"/>
</dbReference>
<evidence type="ECO:0000259" key="4">
    <source>
        <dbReference type="Pfam" id="PF00149"/>
    </source>
</evidence>